<evidence type="ECO:0000313" key="2">
    <source>
        <dbReference type="Proteomes" id="UP001443914"/>
    </source>
</evidence>
<name>A0AAW1H2Z1_SAPOF</name>
<organism evidence="1 2">
    <name type="scientific">Saponaria officinalis</name>
    <name type="common">Common soapwort</name>
    <name type="synonym">Lychnis saponaria</name>
    <dbReference type="NCBI Taxonomy" id="3572"/>
    <lineage>
        <taxon>Eukaryota</taxon>
        <taxon>Viridiplantae</taxon>
        <taxon>Streptophyta</taxon>
        <taxon>Embryophyta</taxon>
        <taxon>Tracheophyta</taxon>
        <taxon>Spermatophyta</taxon>
        <taxon>Magnoliopsida</taxon>
        <taxon>eudicotyledons</taxon>
        <taxon>Gunneridae</taxon>
        <taxon>Pentapetalae</taxon>
        <taxon>Caryophyllales</taxon>
        <taxon>Caryophyllaceae</taxon>
        <taxon>Caryophylleae</taxon>
        <taxon>Saponaria</taxon>
    </lineage>
</organism>
<proteinExistence type="predicted"/>
<comment type="caution">
    <text evidence="1">The sequence shown here is derived from an EMBL/GenBank/DDBJ whole genome shotgun (WGS) entry which is preliminary data.</text>
</comment>
<sequence length="150" mass="17623">MTSGFSKFSRFNRLRKPRKLRKLPGCCTSSLPSGDCIISLCYPPGSKLMAFVEKSKVNNFFIPKNLAKDLPIHEIWEIQTCYKKDLKNAKIKLTEEWKRLLALCMLNVTREKACKNMTTELEKHGKFIYNLDERNYLQFVVGVFLRYRFD</sequence>
<gene>
    <name evidence="1" type="ORF">RND81_13G196700</name>
</gene>
<reference evidence="1" key="1">
    <citation type="submission" date="2024-03" db="EMBL/GenBank/DDBJ databases">
        <title>WGS assembly of Saponaria officinalis var. Norfolk2.</title>
        <authorList>
            <person name="Jenkins J."/>
            <person name="Shu S."/>
            <person name="Grimwood J."/>
            <person name="Barry K."/>
            <person name="Goodstein D."/>
            <person name="Schmutz J."/>
            <person name="Leebens-Mack J."/>
            <person name="Osbourn A."/>
        </authorList>
    </citation>
    <scope>NUCLEOTIDE SEQUENCE [LARGE SCALE GENOMIC DNA]</scope>
    <source>
        <strain evidence="1">JIC</strain>
    </source>
</reference>
<accession>A0AAW1H2Z1</accession>
<dbReference type="EMBL" id="JBDFQZ010000013">
    <property type="protein sequence ID" value="KAK9670367.1"/>
    <property type="molecule type" value="Genomic_DNA"/>
</dbReference>
<dbReference type="AlphaFoldDB" id="A0AAW1H2Z1"/>
<keyword evidence="2" id="KW-1185">Reference proteome</keyword>
<evidence type="ECO:0000313" key="1">
    <source>
        <dbReference type="EMBL" id="KAK9670367.1"/>
    </source>
</evidence>
<protein>
    <submittedName>
        <fullName evidence="1">Uncharacterized protein</fullName>
    </submittedName>
</protein>
<dbReference type="Proteomes" id="UP001443914">
    <property type="component" value="Unassembled WGS sequence"/>
</dbReference>